<dbReference type="InterPro" id="IPR050351">
    <property type="entry name" value="BphY/WalK/GraS-like"/>
</dbReference>
<dbReference type="GO" id="GO:0004721">
    <property type="term" value="F:phosphoprotein phosphatase activity"/>
    <property type="evidence" value="ECO:0007669"/>
    <property type="project" value="TreeGrafter"/>
</dbReference>
<dbReference type="Pfam" id="PF02518">
    <property type="entry name" value="HATPase_c"/>
    <property type="match status" value="1"/>
</dbReference>
<dbReference type="FunFam" id="3.30.565.10:FF:000023">
    <property type="entry name" value="PAS domain-containing sensor histidine kinase"/>
    <property type="match status" value="1"/>
</dbReference>
<keyword evidence="9 14" id="KW-0067">ATP-binding</keyword>
<dbReference type="InterPro" id="IPR036097">
    <property type="entry name" value="HisK_dim/P_sf"/>
</dbReference>
<evidence type="ECO:0000256" key="7">
    <source>
        <dbReference type="ARBA" id="ARBA00022741"/>
    </source>
</evidence>
<comment type="subcellular location">
    <subcellularLocation>
        <location evidence="2">Cell membrane</location>
    </subcellularLocation>
</comment>
<keyword evidence="4" id="KW-1003">Cell membrane</keyword>
<dbReference type="Pfam" id="PF00512">
    <property type="entry name" value="HisKA"/>
    <property type="match status" value="1"/>
</dbReference>
<dbReference type="PANTHER" id="PTHR45453">
    <property type="entry name" value="PHOSPHATE REGULON SENSOR PROTEIN PHOR"/>
    <property type="match status" value="1"/>
</dbReference>
<dbReference type="EC" id="2.7.13.3" evidence="3"/>
<evidence type="ECO:0000256" key="5">
    <source>
        <dbReference type="ARBA" id="ARBA00022553"/>
    </source>
</evidence>
<dbReference type="SMART" id="SM00388">
    <property type="entry name" value="HisKA"/>
    <property type="match status" value="1"/>
</dbReference>
<dbReference type="GO" id="GO:0000155">
    <property type="term" value="F:phosphorelay sensor kinase activity"/>
    <property type="evidence" value="ECO:0007669"/>
    <property type="project" value="InterPro"/>
</dbReference>
<dbReference type="Proteomes" id="UP000000852">
    <property type="component" value="Chromosome"/>
</dbReference>
<protein>
    <recommendedName>
        <fullName evidence="3">histidine kinase</fullName>
        <ecNumber evidence="3">2.7.13.3</ecNumber>
    </recommendedName>
</protein>
<keyword evidence="5" id="KW-0597">Phosphoprotein</keyword>
<dbReference type="PROSITE" id="PS50109">
    <property type="entry name" value="HIS_KIN"/>
    <property type="match status" value="1"/>
</dbReference>
<gene>
    <name evidence="14" type="ordered locus">Phep_0202</name>
</gene>
<evidence type="ECO:0000259" key="13">
    <source>
        <dbReference type="PROSITE" id="PS50109"/>
    </source>
</evidence>
<keyword evidence="6" id="KW-0808">Transferase</keyword>
<evidence type="ECO:0000256" key="3">
    <source>
        <dbReference type="ARBA" id="ARBA00012438"/>
    </source>
</evidence>
<keyword evidence="8" id="KW-0418">Kinase</keyword>
<evidence type="ECO:0000313" key="15">
    <source>
        <dbReference type="Proteomes" id="UP000000852"/>
    </source>
</evidence>
<accession>C6XYG1</accession>
<dbReference type="Gene3D" id="1.10.287.130">
    <property type="match status" value="1"/>
</dbReference>
<evidence type="ECO:0000256" key="8">
    <source>
        <dbReference type="ARBA" id="ARBA00022777"/>
    </source>
</evidence>
<dbReference type="AlphaFoldDB" id="C6XYG1"/>
<dbReference type="InterPro" id="IPR004358">
    <property type="entry name" value="Sig_transdc_His_kin-like_C"/>
</dbReference>
<keyword evidence="12" id="KW-0812">Transmembrane</keyword>
<keyword evidence="15" id="KW-1185">Reference proteome</keyword>
<sequence length="614" mass="69795">MKKRSLWLITGLMTVALLGVFVMQLYYIRQAYNLNSQLFEQDVNQALNAVVTKVQKRNAALHISRKDRQMELERKAEVQDQAKQLVEYKDRFKEEAQKRVLERQRLIVADLNQTDLEIRKSYANPILISEDEFRAASDLGNPNKSPVHVDVNVGLDAFGNVVAGQIKSTFVQERPKLFNVAQTKLPDSIHYLAVDPGTGKNVLISVRTVSAELERKFILEDNLAKRKYDEGLKRLMSDTIPMKPGADILLQDVAKEMRDANVPLSKMIAKDVLDTLIKKELLNRNITLKYDFWVGLAQKDSLVYRKAANTTGELLPKNTYKATLFNSVIRDPGMLYLYFPNKNSLIFANLSVTMASSAGLLLVLIFIFAYTIYTILRQKKISEMKTDFINNMTHEFKTPVATIMIASEALKDPEIVADKSRISRLAGIIYDENVRLGNHIERVLSIARLEKKELKLEHKEVNIHDLITAVVDSMNLQLQKKNARVTLNLEALQPVILGDELHLSNVFYNLVDNANKYSSENPKITITTRNTDKALHIEIADEGIGMTKEHSKRIFDQFYRVPTGNLHDVKGFGLGLNYVQDIIEQMNGSIKVQSEKDKGTTFEINLPLNHNHSK</sequence>
<dbReference type="GO" id="GO:0005524">
    <property type="term" value="F:ATP binding"/>
    <property type="evidence" value="ECO:0007669"/>
    <property type="project" value="UniProtKB-KW"/>
</dbReference>
<dbReference type="RefSeq" id="WP_012780381.1">
    <property type="nucleotide sequence ID" value="NC_013061.1"/>
</dbReference>
<evidence type="ECO:0000256" key="1">
    <source>
        <dbReference type="ARBA" id="ARBA00000085"/>
    </source>
</evidence>
<dbReference type="PRINTS" id="PR00344">
    <property type="entry name" value="BCTRLSENSOR"/>
</dbReference>
<dbReference type="OrthoDB" id="921707at2"/>
<reference evidence="14 15" key="1">
    <citation type="journal article" date="2009" name="Stand. Genomic Sci.">
        <title>Complete genome sequence of Pedobacter heparinus type strain (HIM 762-3).</title>
        <authorList>
            <person name="Han C."/>
            <person name="Spring S."/>
            <person name="Lapidus A."/>
            <person name="Del Rio T.G."/>
            <person name="Tice H."/>
            <person name="Copeland A."/>
            <person name="Cheng J.F."/>
            <person name="Lucas S."/>
            <person name="Chen F."/>
            <person name="Nolan M."/>
            <person name="Bruce D."/>
            <person name="Goodwin L."/>
            <person name="Pitluck S."/>
            <person name="Ivanova N."/>
            <person name="Mavromatis K."/>
            <person name="Mikhailova N."/>
            <person name="Pati A."/>
            <person name="Chen A."/>
            <person name="Palaniappan K."/>
            <person name="Land M."/>
            <person name="Hauser L."/>
            <person name="Chang Y.J."/>
            <person name="Jeffries C.C."/>
            <person name="Saunders E."/>
            <person name="Chertkov O."/>
            <person name="Brettin T."/>
            <person name="Goker M."/>
            <person name="Rohde M."/>
            <person name="Bristow J."/>
            <person name="Eisen J.A."/>
            <person name="Markowitz V."/>
            <person name="Hugenholtz P."/>
            <person name="Kyrpides N.C."/>
            <person name="Klenk H.P."/>
            <person name="Detter J.C."/>
        </authorList>
    </citation>
    <scope>NUCLEOTIDE SEQUENCE [LARGE SCALE GENOMIC DNA]</scope>
    <source>
        <strain evidence="15">ATCC 13125 / DSM 2366 / CIP 104194 / JCM 7457 / NBRC 12017 / NCIMB 9290 / NRRL B-14731 / HIM 762-3</strain>
    </source>
</reference>
<comment type="catalytic activity">
    <reaction evidence="1">
        <text>ATP + protein L-histidine = ADP + protein N-phospho-L-histidine.</text>
        <dbReference type="EC" id="2.7.13.3"/>
    </reaction>
</comment>
<dbReference type="PANTHER" id="PTHR45453:SF1">
    <property type="entry name" value="PHOSPHATE REGULON SENSOR PROTEIN PHOR"/>
    <property type="match status" value="1"/>
</dbReference>
<dbReference type="EMBL" id="CP001681">
    <property type="protein sequence ID" value="ACU02428.1"/>
    <property type="molecule type" value="Genomic_DNA"/>
</dbReference>
<keyword evidence="11 12" id="KW-0472">Membrane</keyword>
<dbReference type="eggNOG" id="COG2205">
    <property type="taxonomic scope" value="Bacteria"/>
</dbReference>
<feature type="domain" description="Histidine kinase" evidence="13">
    <location>
        <begin position="391"/>
        <end position="610"/>
    </location>
</feature>
<keyword evidence="10" id="KW-0902">Two-component regulatory system</keyword>
<dbReference type="STRING" id="485917.Phep_0202"/>
<feature type="transmembrane region" description="Helical" evidence="12">
    <location>
        <begin position="354"/>
        <end position="376"/>
    </location>
</feature>
<dbReference type="GO" id="GO:0016036">
    <property type="term" value="P:cellular response to phosphate starvation"/>
    <property type="evidence" value="ECO:0007669"/>
    <property type="project" value="TreeGrafter"/>
</dbReference>
<dbReference type="InterPro" id="IPR003594">
    <property type="entry name" value="HATPase_dom"/>
</dbReference>
<dbReference type="HOGENOM" id="CLU_026375_1_0_10"/>
<dbReference type="SUPFAM" id="SSF47384">
    <property type="entry name" value="Homodimeric domain of signal transducing histidine kinase"/>
    <property type="match status" value="1"/>
</dbReference>
<name>C6XYG1_PEDHD</name>
<dbReference type="InterPro" id="IPR036890">
    <property type="entry name" value="HATPase_C_sf"/>
</dbReference>
<dbReference type="InterPro" id="IPR005467">
    <property type="entry name" value="His_kinase_dom"/>
</dbReference>
<keyword evidence="7" id="KW-0547">Nucleotide-binding</keyword>
<dbReference type="CDD" id="cd00082">
    <property type="entry name" value="HisKA"/>
    <property type="match status" value="1"/>
</dbReference>
<dbReference type="SUPFAM" id="SSF55874">
    <property type="entry name" value="ATPase domain of HSP90 chaperone/DNA topoisomerase II/histidine kinase"/>
    <property type="match status" value="1"/>
</dbReference>
<keyword evidence="12" id="KW-1133">Transmembrane helix</keyword>
<organism evidence="14 15">
    <name type="scientific">Pedobacter heparinus (strain ATCC 13125 / DSM 2366 / CIP 104194 / JCM 7457 / NBRC 12017 / NCIMB 9290 / NRRL B-14731 / HIM 762-3)</name>
    <dbReference type="NCBI Taxonomy" id="485917"/>
    <lineage>
        <taxon>Bacteria</taxon>
        <taxon>Pseudomonadati</taxon>
        <taxon>Bacteroidota</taxon>
        <taxon>Sphingobacteriia</taxon>
        <taxon>Sphingobacteriales</taxon>
        <taxon>Sphingobacteriaceae</taxon>
        <taxon>Pedobacter</taxon>
    </lineage>
</organism>
<dbReference type="SMART" id="SM00387">
    <property type="entry name" value="HATPase_c"/>
    <property type="match status" value="1"/>
</dbReference>
<dbReference type="GO" id="GO:0005886">
    <property type="term" value="C:plasma membrane"/>
    <property type="evidence" value="ECO:0007669"/>
    <property type="project" value="UniProtKB-SubCell"/>
</dbReference>
<evidence type="ECO:0000256" key="10">
    <source>
        <dbReference type="ARBA" id="ARBA00023012"/>
    </source>
</evidence>
<evidence type="ECO:0000256" key="12">
    <source>
        <dbReference type="SAM" id="Phobius"/>
    </source>
</evidence>
<evidence type="ECO:0000256" key="2">
    <source>
        <dbReference type="ARBA" id="ARBA00004236"/>
    </source>
</evidence>
<evidence type="ECO:0000256" key="9">
    <source>
        <dbReference type="ARBA" id="ARBA00022840"/>
    </source>
</evidence>
<evidence type="ECO:0000256" key="6">
    <source>
        <dbReference type="ARBA" id="ARBA00022679"/>
    </source>
</evidence>
<dbReference type="InterPro" id="IPR003661">
    <property type="entry name" value="HisK_dim/P_dom"/>
</dbReference>
<dbReference type="KEGG" id="phe:Phep_0202"/>
<proteinExistence type="predicted"/>
<feature type="transmembrane region" description="Helical" evidence="12">
    <location>
        <begin position="7"/>
        <end position="27"/>
    </location>
</feature>
<evidence type="ECO:0000256" key="11">
    <source>
        <dbReference type="ARBA" id="ARBA00023136"/>
    </source>
</evidence>
<dbReference type="Gene3D" id="3.30.565.10">
    <property type="entry name" value="Histidine kinase-like ATPase, C-terminal domain"/>
    <property type="match status" value="1"/>
</dbReference>
<evidence type="ECO:0000256" key="4">
    <source>
        <dbReference type="ARBA" id="ARBA00022475"/>
    </source>
</evidence>
<evidence type="ECO:0000313" key="14">
    <source>
        <dbReference type="EMBL" id="ACU02428.1"/>
    </source>
</evidence>